<gene>
    <name evidence="8" type="ORF">SAMN02745172_01523</name>
</gene>
<dbReference type="PANTHER" id="PTHR42852:SF6">
    <property type="entry name" value="THIOL:DISULFIDE INTERCHANGE PROTEIN DSBE"/>
    <property type="match status" value="1"/>
</dbReference>
<dbReference type="PROSITE" id="PS00194">
    <property type="entry name" value="THIOREDOXIN_1"/>
    <property type="match status" value="1"/>
</dbReference>
<evidence type="ECO:0000256" key="5">
    <source>
        <dbReference type="ARBA" id="ARBA00023284"/>
    </source>
</evidence>
<sequence length="214" mass="22099">MNDAATPAGGVPPDAAPATPRPRRRGVLVLLPLLGFSVLAVLFLLRLGSTEDPSLVPSPLVGRAAPPTVLAPLPGLDRGGAAVPGFDPAAFRGKVAVVNVWASWCAPCREEHPQLMTLGSDPRIVLAGINYKDRPGNALRFLGGFGNPFAAVGVDPDGRAGIEWGVYGVPETYVLGRDGTVRFKYVGPLDVAALSGPFADAVARAVAEPDPPSP</sequence>
<feature type="transmembrane region" description="Helical" evidence="6">
    <location>
        <begin position="27"/>
        <end position="48"/>
    </location>
</feature>
<dbReference type="InterPro" id="IPR050553">
    <property type="entry name" value="Thioredoxin_ResA/DsbE_sf"/>
</dbReference>
<dbReference type="CDD" id="cd03010">
    <property type="entry name" value="TlpA_like_DsbE"/>
    <property type="match status" value="1"/>
</dbReference>
<feature type="domain" description="Thioredoxin" evidence="7">
    <location>
        <begin position="59"/>
        <end position="204"/>
    </location>
</feature>
<accession>A0A1M7ZFG7</accession>
<dbReference type="RefSeq" id="WP_084564212.1">
    <property type="nucleotide sequence ID" value="NZ_FRXO01000002.1"/>
</dbReference>
<dbReference type="EMBL" id="FRXO01000002">
    <property type="protein sequence ID" value="SHO63655.1"/>
    <property type="molecule type" value="Genomic_DNA"/>
</dbReference>
<reference evidence="8 9" key="1">
    <citation type="submission" date="2016-12" db="EMBL/GenBank/DDBJ databases">
        <authorList>
            <person name="Song W.-J."/>
            <person name="Kurnit D.M."/>
        </authorList>
    </citation>
    <scope>NUCLEOTIDE SEQUENCE [LARGE SCALE GENOMIC DNA]</scope>
    <source>
        <strain evidence="8 9">DSM 19599</strain>
    </source>
</reference>
<dbReference type="GO" id="GO:0030288">
    <property type="term" value="C:outer membrane-bounded periplasmic space"/>
    <property type="evidence" value="ECO:0007669"/>
    <property type="project" value="InterPro"/>
</dbReference>
<comment type="subcellular location">
    <subcellularLocation>
        <location evidence="1">Cell envelope</location>
    </subcellularLocation>
</comment>
<dbReference type="Gene3D" id="3.40.30.10">
    <property type="entry name" value="Glutaredoxin"/>
    <property type="match status" value="1"/>
</dbReference>
<dbReference type="InterPro" id="IPR004799">
    <property type="entry name" value="Periplasmic_diS_OxRdtase_DsbE"/>
</dbReference>
<dbReference type="InterPro" id="IPR036249">
    <property type="entry name" value="Thioredoxin-like_sf"/>
</dbReference>
<evidence type="ECO:0000256" key="2">
    <source>
        <dbReference type="ARBA" id="ARBA00007758"/>
    </source>
</evidence>
<keyword evidence="5" id="KW-0676">Redox-active center</keyword>
<organism evidence="8 9">
    <name type="scientific">Pseudoxanthobacter soli DSM 19599</name>
    <dbReference type="NCBI Taxonomy" id="1123029"/>
    <lineage>
        <taxon>Bacteria</taxon>
        <taxon>Pseudomonadati</taxon>
        <taxon>Pseudomonadota</taxon>
        <taxon>Alphaproteobacteria</taxon>
        <taxon>Hyphomicrobiales</taxon>
        <taxon>Segnochrobactraceae</taxon>
        <taxon>Pseudoxanthobacter</taxon>
    </lineage>
</organism>
<dbReference type="GO" id="GO:0017004">
    <property type="term" value="P:cytochrome complex assembly"/>
    <property type="evidence" value="ECO:0007669"/>
    <property type="project" value="UniProtKB-KW"/>
</dbReference>
<dbReference type="Pfam" id="PF08534">
    <property type="entry name" value="Redoxin"/>
    <property type="match status" value="1"/>
</dbReference>
<evidence type="ECO:0000256" key="6">
    <source>
        <dbReference type="SAM" id="Phobius"/>
    </source>
</evidence>
<evidence type="ECO:0000256" key="1">
    <source>
        <dbReference type="ARBA" id="ARBA00004196"/>
    </source>
</evidence>
<keyword evidence="9" id="KW-1185">Reference proteome</keyword>
<dbReference type="InterPro" id="IPR013766">
    <property type="entry name" value="Thioredoxin_domain"/>
</dbReference>
<dbReference type="NCBIfam" id="TIGR00385">
    <property type="entry name" value="dsbE"/>
    <property type="match status" value="1"/>
</dbReference>
<dbReference type="OrthoDB" id="9799347at2"/>
<keyword evidence="4" id="KW-1015">Disulfide bond</keyword>
<dbReference type="InterPro" id="IPR013740">
    <property type="entry name" value="Redoxin"/>
</dbReference>
<evidence type="ECO:0000256" key="3">
    <source>
        <dbReference type="ARBA" id="ARBA00022748"/>
    </source>
</evidence>
<evidence type="ECO:0000313" key="9">
    <source>
        <dbReference type="Proteomes" id="UP000186406"/>
    </source>
</evidence>
<protein>
    <submittedName>
        <fullName evidence="8">Cytochrome c biogenesis protein CcmG, thiol:disulfide interchange protein DsbE</fullName>
    </submittedName>
</protein>
<evidence type="ECO:0000313" key="8">
    <source>
        <dbReference type="EMBL" id="SHO63655.1"/>
    </source>
</evidence>
<keyword evidence="3" id="KW-0201">Cytochrome c-type biogenesis</keyword>
<comment type="similarity">
    <text evidence="2">Belongs to the thioredoxin family. DsbE subfamily.</text>
</comment>
<dbReference type="SUPFAM" id="SSF52833">
    <property type="entry name" value="Thioredoxin-like"/>
    <property type="match status" value="1"/>
</dbReference>
<evidence type="ECO:0000259" key="7">
    <source>
        <dbReference type="PROSITE" id="PS51352"/>
    </source>
</evidence>
<keyword evidence="6" id="KW-1133">Transmembrane helix</keyword>
<dbReference type="PANTHER" id="PTHR42852">
    <property type="entry name" value="THIOL:DISULFIDE INTERCHANGE PROTEIN DSBE"/>
    <property type="match status" value="1"/>
</dbReference>
<dbReference type="InterPro" id="IPR017937">
    <property type="entry name" value="Thioredoxin_CS"/>
</dbReference>
<dbReference type="PROSITE" id="PS51352">
    <property type="entry name" value="THIOREDOXIN_2"/>
    <property type="match status" value="1"/>
</dbReference>
<evidence type="ECO:0000256" key="4">
    <source>
        <dbReference type="ARBA" id="ARBA00023157"/>
    </source>
</evidence>
<dbReference type="STRING" id="1123029.SAMN02745172_01523"/>
<dbReference type="AlphaFoldDB" id="A0A1M7ZFG7"/>
<keyword evidence="6" id="KW-0472">Membrane</keyword>
<dbReference type="Proteomes" id="UP000186406">
    <property type="component" value="Unassembled WGS sequence"/>
</dbReference>
<name>A0A1M7ZFG7_9HYPH</name>
<proteinExistence type="inferred from homology"/>
<keyword evidence="6" id="KW-0812">Transmembrane</keyword>
<dbReference type="GO" id="GO:0015036">
    <property type="term" value="F:disulfide oxidoreductase activity"/>
    <property type="evidence" value="ECO:0007669"/>
    <property type="project" value="InterPro"/>
</dbReference>